<keyword evidence="5" id="KW-1185">Reference proteome</keyword>
<evidence type="ECO:0000256" key="3">
    <source>
        <dbReference type="ARBA" id="ARBA00049429"/>
    </source>
</evidence>
<reference evidence="5" key="1">
    <citation type="journal article" date="2019" name="Int. J. Syst. Evol. Microbiol.">
        <title>The Global Catalogue of Microorganisms (GCM) 10K type strain sequencing project: providing services to taxonomists for standard genome sequencing and annotation.</title>
        <authorList>
            <consortium name="The Broad Institute Genomics Platform"/>
            <consortium name="The Broad Institute Genome Sequencing Center for Infectious Disease"/>
            <person name="Wu L."/>
            <person name="Ma J."/>
        </authorList>
    </citation>
    <scope>NUCLEOTIDE SEQUENCE [LARGE SCALE GENOMIC DNA]</scope>
    <source>
        <strain evidence="5">JCM 31319</strain>
    </source>
</reference>
<dbReference type="EMBL" id="JBHTLD010000093">
    <property type="protein sequence ID" value="MFD1186799.1"/>
    <property type="molecule type" value="Genomic_DNA"/>
</dbReference>
<evidence type="ECO:0000313" key="4">
    <source>
        <dbReference type="EMBL" id="MFD1186799.1"/>
    </source>
</evidence>
<gene>
    <name evidence="4" type="ORF">ACFQ2O_11325</name>
</gene>
<comment type="caution">
    <text evidence="4">The sequence shown here is derived from an EMBL/GenBank/DDBJ whole genome shotgun (WGS) entry which is preliminary data.</text>
</comment>
<organism evidence="4 5">
    <name type="scientific">Pontibacter rugosus</name>
    <dbReference type="NCBI Taxonomy" id="1745966"/>
    <lineage>
        <taxon>Bacteria</taxon>
        <taxon>Pseudomonadati</taxon>
        <taxon>Bacteroidota</taxon>
        <taxon>Cytophagia</taxon>
        <taxon>Cytophagales</taxon>
        <taxon>Hymenobacteraceae</taxon>
        <taxon>Pontibacter</taxon>
    </lineage>
</organism>
<evidence type="ECO:0000256" key="1">
    <source>
        <dbReference type="ARBA" id="ARBA00005213"/>
    </source>
</evidence>
<protein>
    <recommendedName>
        <fullName evidence="2">arginine deiminase</fullName>
        <ecNumber evidence="2">3.5.3.6</ecNumber>
    </recommendedName>
</protein>
<dbReference type="RefSeq" id="WP_377527457.1">
    <property type="nucleotide sequence ID" value="NZ_JBHTLD010000093.1"/>
</dbReference>
<evidence type="ECO:0000313" key="5">
    <source>
        <dbReference type="Proteomes" id="UP001597094"/>
    </source>
</evidence>
<accession>A0ABW3SPI3</accession>
<dbReference type="PANTHER" id="PTHR47271">
    <property type="entry name" value="ARGININE DEIMINASE"/>
    <property type="match status" value="1"/>
</dbReference>
<proteinExistence type="predicted"/>
<dbReference type="SUPFAM" id="SSF55909">
    <property type="entry name" value="Pentein"/>
    <property type="match status" value="1"/>
</dbReference>
<sequence>MIKQYSETEQLRKVIVGRYENYAAAQAYVEVVNEDQKNGLPQQEQLKKEFKAFRQVLADAGVEVLVPAYVAPFVYDQLTPRDLGMVIGEKFLLCTMAKRSRRYEAAGIFPYLQNIPSDSQRIILPDSPTCLIEGGDIIIDKGNIYVAVSQRTNREGVEFLKQRFGSEFNVVPVEAQTLADGENVLHLDCMFNPIGKNAALIYEAGFKTIPKEITDTYDLISVTKAQQQELATNVLSLSQQKLISRDHEVCKPVNELIRKRGIEVVELTFDAAPATGGSFRCCTLPLLREA</sequence>
<comment type="catalytic activity">
    <reaction evidence="3">
        <text>L-arginine + H2O = L-citrulline + NH4(+)</text>
        <dbReference type="Rhea" id="RHEA:19597"/>
        <dbReference type="ChEBI" id="CHEBI:15377"/>
        <dbReference type="ChEBI" id="CHEBI:28938"/>
        <dbReference type="ChEBI" id="CHEBI:32682"/>
        <dbReference type="ChEBI" id="CHEBI:57743"/>
        <dbReference type="EC" id="3.5.3.6"/>
    </reaction>
</comment>
<dbReference type="Pfam" id="PF19420">
    <property type="entry name" value="DDAH_eukar"/>
    <property type="match status" value="1"/>
</dbReference>
<dbReference type="PANTHER" id="PTHR47271:SF2">
    <property type="entry name" value="ARGININE DEIMINASE"/>
    <property type="match status" value="1"/>
</dbReference>
<evidence type="ECO:0000256" key="2">
    <source>
        <dbReference type="ARBA" id="ARBA00012171"/>
    </source>
</evidence>
<dbReference type="Gene3D" id="3.75.10.10">
    <property type="entry name" value="L-arginine/glycine Amidinotransferase, Chain A"/>
    <property type="match status" value="1"/>
</dbReference>
<name>A0ABW3SPI3_9BACT</name>
<dbReference type="Proteomes" id="UP001597094">
    <property type="component" value="Unassembled WGS sequence"/>
</dbReference>
<dbReference type="EC" id="3.5.3.6" evidence="2"/>
<comment type="pathway">
    <text evidence="1">Amino-acid degradation; L-arginine degradation via ADI pathway; carbamoyl phosphate from L-arginine: step 1/2.</text>
</comment>